<name>A0A2S5IVW1_9MICC</name>
<dbReference type="GO" id="GO:0016705">
    <property type="term" value="F:oxidoreductase activity, acting on paired donors, with incorporation or reduction of molecular oxygen"/>
    <property type="evidence" value="ECO:0007669"/>
    <property type="project" value="UniProtKB-ARBA"/>
</dbReference>
<evidence type="ECO:0000256" key="1">
    <source>
        <dbReference type="ARBA" id="ARBA00022714"/>
    </source>
</evidence>
<evidence type="ECO:0000313" key="7">
    <source>
        <dbReference type="Proteomes" id="UP000239297"/>
    </source>
</evidence>
<dbReference type="PROSITE" id="PS51296">
    <property type="entry name" value="RIESKE"/>
    <property type="match status" value="1"/>
</dbReference>
<dbReference type="Pfam" id="PF00355">
    <property type="entry name" value="Rieske"/>
    <property type="match status" value="1"/>
</dbReference>
<dbReference type="Proteomes" id="UP000239297">
    <property type="component" value="Unassembled WGS sequence"/>
</dbReference>
<dbReference type="GO" id="GO:0046872">
    <property type="term" value="F:metal ion binding"/>
    <property type="evidence" value="ECO:0007669"/>
    <property type="project" value="UniProtKB-KW"/>
</dbReference>
<dbReference type="AlphaFoldDB" id="A0A2S5IVW1"/>
<dbReference type="PANTHER" id="PTHR13847:SF274">
    <property type="entry name" value="RIESKE 2FE-2S IRON-SULFUR PROTEIN YHFW-RELATED"/>
    <property type="match status" value="1"/>
</dbReference>
<dbReference type="SUPFAM" id="SSF50022">
    <property type="entry name" value="ISP domain"/>
    <property type="match status" value="1"/>
</dbReference>
<dbReference type="InterPro" id="IPR006076">
    <property type="entry name" value="FAD-dep_OxRdtase"/>
</dbReference>
<evidence type="ECO:0000259" key="5">
    <source>
        <dbReference type="PROSITE" id="PS51296"/>
    </source>
</evidence>
<protein>
    <submittedName>
        <fullName evidence="6">FAD-dependent oxidoreductase</fullName>
    </submittedName>
</protein>
<dbReference type="GO" id="GO:0004497">
    <property type="term" value="F:monooxygenase activity"/>
    <property type="evidence" value="ECO:0007669"/>
    <property type="project" value="UniProtKB-ARBA"/>
</dbReference>
<dbReference type="Gene3D" id="3.30.9.10">
    <property type="entry name" value="D-Amino Acid Oxidase, subunit A, domain 2"/>
    <property type="match status" value="1"/>
</dbReference>
<gene>
    <name evidence="6" type="ORF">C4K88_13355</name>
</gene>
<dbReference type="Pfam" id="PF01266">
    <property type="entry name" value="DAO"/>
    <property type="match status" value="1"/>
</dbReference>
<sequence>MRSLWLATAPSIPADPLPAGATYDSVVVGAGLTGLTTALLLSRAGHRVAVLEARTAGAVTTGNTTAKLSLLQGTSISAILKHHDEDVARAYVLGNREGQAWLLRFCDENGIGYQTRDAVGYATTDTGARKLTAEHQACLTAGLDTELGSAASLPFPVRKTLRLKDQAQFHPLEVLAGLAAEFRRHGGTLVEGVRVEGVAKAPEGAEGVELRTSAGPVTASNVVLATGIPILDRGGYFAVLQPMRSYCVALTVEDDVPEDMYLSADSPTRSLRTAVVDGTPYLIVGGNGHKVGHSSATQARVDGLTRWAQEYFPTARPAYAWSAQDYAPAAAVPYVGKVPAGGGHIYAATGYDKWGMTNAVAASLALSGEILGGNMPWAGTLYRTRVSGADALQTAQANAAVGLEMVSGWLGGLARSSSSTPGEGEGRVIREGARPIGVCTVDGVQHRVSAVCPHLKGILTWNDAERSWDCPLHGSRFTADGKLLEGPSTADLADTRR</sequence>
<dbReference type="Gene3D" id="2.102.10.10">
    <property type="entry name" value="Rieske [2Fe-2S] iron-sulphur domain"/>
    <property type="match status" value="1"/>
</dbReference>
<evidence type="ECO:0000313" key="6">
    <source>
        <dbReference type="EMBL" id="PPB48699.1"/>
    </source>
</evidence>
<dbReference type="SUPFAM" id="SSF51905">
    <property type="entry name" value="FAD/NAD(P)-binding domain"/>
    <property type="match status" value="1"/>
</dbReference>
<dbReference type="GO" id="GO:0051537">
    <property type="term" value="F:2 iron, 2 sulfur cluster binding"/>
    <property type="evidence" value="ECO:0007669"/>
    <property type="project" value="UniProtKB-KW"/>
</dbReference>
<dbReference type="RefSeq" id="WP_104122101.1">
    <property type="nucleotide sequence ID" value="NZ_PRKW01000005.1"/>
</dbReference>
<evidence type="ECO:0000256" key="3">
    <source>
        <dbReference type="ARBA" id="ARBA00023004"/>
    </source>
</evidence>
<dbReference type="InterPro" id="IPR036922">
    <property type="entry name" value="Rieske_2Fe-2S_sf"/>
</dbReference>
<organism evidence="6 7">
    <name type="scientific">Arthrobacter pityocampae</name>
    <dbReference type="NCBI Taxonomy" id="547334"/>
    <lineage>
        <taxon>Bacteria</taxon>
        <taxon>Bacillati</taxon>
        <taxon>Actinomycetota</taxon>
        <taxon>Actinomycetes</taxon>
        <taxon>Micrococcales</taxon>
        <taxon>Micrococcaceae</taxon>
        <taxon>Arthrobacter</taxon>
    </lineage>
</organism>
<dbReference type="Gene3D" id="3.50.50.60">
    <property type="entry name" value="FAD/NAD(P)-binding domain"/>
    <property type="match status" value="1"/>
</dbReference>
<accession>A0A2S5IVW1</accession>
<keyword evidence="2" id="KW-0479">Metal-binding</keyword>
<dbReference type="InterPro" id="IPR036188">
    <property type="entry name" value="FAD/NAD-bd_sf"/>
</dbReference>
<dbReference type="EMBL" id="PRKW01000005">
    <property type="protein sequence ID" value="PPB48699.1"/>
    <property type="molecule type" value="Genomic_DNA"/>
</dbReference>
<feature type="domain" description="Rieske" evidence="5">
    <location>
        <begin position="411"/>
        <end position="497"/>
    </location>
</feature>
<keyword evidence="3" id="KW-0408">Iron</keyword>
<proteinExistence type="predicted"/>
<dbReference type="PANTHER" id="PTHR13847">
    <property type="entry name" value="SARCOSINE DEHYDROGENASE-RELATED"/>
    <property type="match status" value="1"/>
</dbReference>
<evidence type="ECO:0000256" key="4">
    <source>
        <dbReference type="ARBA" id="ARBA00023014"/>
    </source>
</evidence>
<dbReference type="OrthoDB" id="9767869at2"/>
<keyword evidence="1" id="KW-0001">2Fe-2S</keyword>
<dbReference type="GO" id="GO:0005737">
    <property type="term" value="C:cytoplasm"/>
    <property type="evidence" value="ECO:0007669"/>
    <property type="project" value="TreeGrafter"/>
</dbReference>
<comment type="caution">
    <text evidence="6">The sequence shown here is derived from an EMBL/GenBank/DDBJ whole genome shotgun (WGS) entry which is preliminary data.</text>
</comment>
<evidence type="ECO:0000256" key="2">
    <source>
        <dbReference type="ARBA" id="ARBA00022723"/>
    </source>
</evidence>
<keyword evidence="4" id="KW-0411">Iron-sulfur</keyword>
<dbReference type="InterPro" id="IPR017941">
    <property type="entry name" value="Rieske_2Fe-2S"/>
</dbReference>
<keyword evidence="7" id="KW-1185">Reference proteome</keyword>
<reference evidence="6 7" key="1">
    <citation type="journal article" date="2014" name="Int. J. Syst. Evol. Microbiol.">
        <title>Arthrobacter pityocampae sp. nov., isolated from Thaumetopoea pityocampa (Lep., Thaumetopoeidae).</title>
        <authorList>
            <person name="Ince I.A."/>
            <person name="Demirbag Z."/>
            <person name="Kati H."/>
        </authorList>
    </citation>
    <scope>NUCLEOTIDE SEQUENCE [LARGE SCALE GENOMIC DNA]</scope>
    <source>
        <strain evidence="6 7">Tp2</strain>
    </source>
</reference>